<accession>A0A0G4MIB0</accession>
<dbReference type="SUPFAM" id="SSF52540">
    <property type="entry name" value="P-loop containing nucleoside triphosphate hydrolases"/>
    <property type="match status" value="1"/>
</dbReference>
<dbReference type="PANTHER" id="PTHR42908:SF6">
    <property type="entry name" value="116 KDA U5 SMALL NUCLEAR RIBONUCLEOPROTEIN COMPONENT"/>
    <property type="match status" value="1"/>
</dbReference>
<keyword evidence="3" id="KW-1185">Reference proteome</keyword>
<dbReference type="Proteomes" id="UP000044602">
    <property type="component" value="Unassembled WGS sequence"/>
</dbReference>
<evidence type="ECO:0000259" key="1">
    <source>
        <dbReference type="Pfam" id="PF16879"/>
    </source>
</evidence>
<reference evidence="2 3" key="1">
    <citation type="submission" date="2015-05" db="EMBL/GenBank/DDBJ databases">
        <authorList>
            <person name="Wang D.B."/>
            <person name="Wang M."/>
        </authorList>
    </citation>
    <scope>NUCLEOTIDE SEQUENCE [LARGE SCALE GENOMIC DNA]</scope>
    <source>
        <strain evidence="2">VL1</strain>
    </source>
</reference>
<name>A0A0G4MIB0_VERLO</name>
<feature type="domain" description="Sin3 C-terminal" evidence="1">
    <location>
        <begin position="39"/>
        <end position="130"/>
    </location>
</feature>
<dbReference type="GO" id="GO:0003924">
    <property type="term" value="F:GTPase activity"/>
    <property type="evidence" value="ECO:0007669"/>
    <property type="project" value="TreeGrafter"/>
</dbReference>
<dbReference type="GO" id="GO:0046540">
    <property type="term" value="C:U4/U6 x U5 tri-snRNP complex"/>
    <property type="evidence" value="ECO:0007669"/>
    <property type="project" value="TreeGrafter"/>
</dbReference>
<dbReference type="PANTHER" id="PTHR42908">
    <property type="entry name" value="TRANSLATION ELONGATION FACTOR-RELATED"/>
    <property type="match status" value="1"/>
</dbReference>
<dbReference type="Gene3D" id="3.40.50.300">
    <property type="entry name" value="P-loop containing nucleotide triphosphate hydrolases"/>
    <property type="match status" value="1"/>
</dbReference>
<dbReference type="InterPro" id="IPR031693">
    <property type="entry name" value="Sin3_C"/>
</dbReference>
<dbReference type="AlphaFoldDB" id="A0A0G4MIB0"/>
<dbReference type="GO" id="GO:0005829">
    <property type="term" value="C:cytosol"/>
    <property type="evidence" value="ECO:0007669"/>
    <property type="project" value="TreeGrafter"/>
</dbReference>
<protein>
    <recommendedName>
        <fullName evidence="1">Sin3 C-terminal domain-containing protein</fullName>
    </recommendedName>
</protein>
<evidence type="ECO:0000313" key="2">
    <source>
        <dbReference type="EMBL" id="CRK33877.1"/>
    </source>
</evidence>
<feature type="non-terminal residue" evidence="2">
    <location>
        <position position="174"/>
    </location>
</feature>
<gene>
    <name evidence="2" type="ORF">BN1708_016289</name>
</gene>
<dbReference type="InterPro" id="IPR027417">
    <property type="entry name" value="P-loop_NTPase"/>
</dbReference>
<dbReference type="GO" id="GO:0071007">
    <property type="term" value="C:U2-type catalytic step 2 spliceosome"/>
    <property type="evidence" value="ECO:0007669"/>
    <property type="project" value="TreeGrafter"/>
</dbReference>
<organism evidence="2 3">
    <name type="scientific">Verticillium longisporum</name>
    <name type="common">Verticillium dahliae var. longisporum</name>
    <dbReference type="NCBI Taxonomy" id="100787"/>
    <lineage>
        <taxon>Eukaryota</taxon>
        <taxon>Fungi</taxon>
        <taxon>Dikarya</taxon>
        <taxon>Ascomycota</taxon>
        <taxon>Pezizomycotina</taxon>
        <taxon>Sordariomycetes</taxon>
        <taxon>Hypocreomycetidae</taxon>
        <taxon>Glomerellales</taxon>
        <taxon>Plectosphaerellaceae</taxon>
        <taxon>Verticillium</taxon>
    </lineage>
</organism>
<dbReference type="GO" id="GO:0000398">
    <property type="term" value="P:mRNA splicing, via spliceosome"/>
    <property type="evidence" value="ECO:0007669"/>
    <property type="project" value="TreeGrafter"/>
</dbReference>
<sequence>MRTSEGPTSPIVTTGDASLLTDEGELRADGLFTRPWYNFFSNQTIFVFFSVLQTLYKRLSDVKESARDVHVEVARLNRPRVAREIGLSENPMDYFEMDDDIPKIWSKTVDLIEEYVTGEIDEVNTEKIIKHAVLEDIPLTLIVNKFDRLILELKLPPKDAYFKLKHVIEEVNTV</sequence>
<dbReference type="STRING" id="100787.A0A0G4MIB0"/>
<dbReference type="EMBL" id="CVQH01022695">
    <property type="protein sequence ID" value="CRK33877.1"/>
    <property type="molecule type" value="Genomic_DNA"/>
</dbReference>
<evidence type="ECO:0000313" key="3">
    <source>
        <dbReference type="Proteomes" id="UP000044602"/>
    </source>
</evidence>
<dbReference type="GO" id="GO:0030623">
    <property type="term" value="F:U5 snRNA binding"/>
    <property type="evidence" value="ECO:0007669"/>
    <property type="project" value="TreeGrafter"/>
</dbReference>
<proteinExistence type="predicted"/>
<dbReference type="Pfam" id="PF16879">
    <property type="entry name" value="Sin3a_C"/>
    <property type="match status" value="1"/>
</dbReference>